<gene>
    <name evidence="1" type="ORF">OSH02_09815</name>
</gene>
<accession>A0AAW5VWP2</accession>
<dbReference type="RefSeq" id="WP_026485419.1">
    <property type="nucleotide sequence ID" value="NZ_JAPKNB010000006.1"/>
</dbReference>
<proteinExistence type="predicted"/>
<name>A0AAW5VWP2_9BURK</name>
<dbReference type="AlphaFoldDB" id="A0AAW5VWP2"/>
<reference evidence="1" key="1">
    <citation type="submission" date="2022-11" db="EMBL/GenBank/DDBJ databases">
        <title>Biodiversity and phylogenetic relationships of bacteria.</title>
        <authorList>
            <person name="Machado R.A.R."/>
            <person name="Bhat A."/>
            <person name="Loulou A."/>
            <person name="Kallel S."/>
        </authorList>
    </citation>
    <scope>NUCLEOTIDE SEQUENCE</scope>
    <source>
        <strain evidence="1">DSM 16503</strain>
    </source>
</reference>
<organism evidence="1 2">
    <name type="scientific">Alcaligenes phenolicus</name>
    <dbReference type="NCBI Taxonomy" id="232846"/>
    <lineage>
        <taxon>Bacteria</taxon>
        <taxon>Pseudomonadati</taxon>
        <taxon>Pseudomonadota</taxon>
        <taxon>Betaproteobacteria</taxon>
        <taxon>Burkholderiales</taxon>
        <taxon>Alcaligenaceae</taxon>
        <taxon>Alcaligenes</taxon>
    </lineage>
</organism>
<dbReference type="Proteomes" id="UP001208074">
    <property type="component" value="Unassembled WGS sequence"/>
</dbReference>
<evidence type="ECO:0000313" key="1">
    <source>
        <dbReference type="EMBL" id="MCX5565662.1"/>
    </source>
</evidence>
<sequence length="95" mass="10789">MDSPVIDKDHADLEGEEVFEESVFAPFGRFFDDDLFMLIYTSQGVLPANLRVLRNKLQVVSDRRIKKRSRAKAALHLGREVVKRAETRDALVSTG</sequence>
<comment type="caution">
    <text evidence="1">The sequence shown here is derived from an EMBL/GenBank/DDBJ whole genome shotgun (WGS) entry which is preliminary data.</text>
</comment>
<protein>
    <submittedName>
        <fullName evidence="1">Uncharacterized protein</fullName>
    </submittedName>
</protein>
<dbReference type="EMBL" id="JAPKNB010000006">
    <property type="protein sequence ID" value="MCX5565662.1"/>
    <property type="molecule type" value="Genomic_DNA"/>
</dbReference>
<evidence type="ECO:0000313" key="2">
    <source>
        <dbReference type="Proteomes" id="UP001208074"/>
    </source>
</evidence>